<proteinExistence type="predicted"/>
<sequence>MSEQRVSDWVFDGGRPCLDLVNTLRDRERGGRELLTGPAALAEWLAVAGLVGGRAGATEEQVVAARELREAVDRVVRSTASGQRPRPADVRRLNTTAGAARPPAPQLRITADGIPRRVTPAPDDPVAAALAMLAVDAIELAADGTAVRVCAAEDCGLRFADTSPQRNRQWCSMARCGNRAKARAHYARRRGTR</sequence>
<gene>
    <name evidence="2" type="ORF">SAMN05421810_10776</name>
</gene>
<dbReference type="SUPFAM" id="SSF160904">
    <property type="entry name" value="Jann2411-like"/>
    <property type="match status" value="1"/>
</dbReference>
<dbReference type="Gene3D" id="1.10.3300.10">
    <property type="entry name" value="Jann2411-like domain"/>
    <property type="match status" value="1"/>
</dbReference>
<dbReference type="InterPro" id="IPR021005">
    <property type="entry name" value="Znf_CGNR"/>
</dbReference>
<dbReference type="InterPro" id="IPR023286">
    <property type="entry name" value="ABATE_dom_sf"/>
</dbReference>
<feature type="domain" description="Zinc finger CGNR" evidence="1">
    <location>
        <begin position="147"/>
        <end position="189"/>
    </location>
</feature>
<evidence type="ECO:0000313" key="3">
    <source>
        <dbReference type="Proteomes" id="UP000198727"/>
    </source>
</evidence>
<accession>A0A1I5YD77</accession>
<dbReference type="RefSeq" id="WP_243859656.1">
    <property type="nucleotide sequence ID" value="NZ_FOWW01000007.1"/>
</dbReference>
<dbReference type="InterPro" id="IPR010852">
    <property type="entry name" value="ABATE"/>
</dbReference>
<dbReference type="EMBL" id="FOWW01000007">
    <property type="protein sequence ID" value="SFQ42142.1"/>
    <property type="molecule type" value="Genomic_DNA"/>
</dbReference>
<dbReference type="Proteomes" id="UP000198727">
    <property type="component" value="Unassembled WGS sequence"/>
</dbReference>
<name>A0A1I5YD77_9PSEU</name>
<dbReference type="PANTHER" id="PTHR35525:SF3">
    <property type="entry name" value="BLL6575 PROTEIN"/>
    <property type="match status" value="1"/>
</dbReference>
<organism evidence="2 3">
    <name type="scientific">Amycolatopsis arida</name>
    <dbReference type="NCBI Taxonomy" id="587909"/>
    <lineage>
        <taxon>Bacteria</taxon>
        <taxon>Bacillati</taxon>
        <taxon>Actinomycetota</taxon>
        <taxon>Actinomycetes</taxon>
        <taxon>Pseudonocardiales</taxon>
        <taxon>Pseudonocardiaceae</taxon>
        <taxon>Amycolatopsis</taxon>
    </lineage>
</organism>
<reference evidence="3" key="1">
    <citation type="submission" date="2016-10" db="EMBL/GenBank/DDBJ databases">
        <authorList>
            <person name="Varghese N."/>
            <person name="Submissions S."/>
        </authorList>
    </citation>
    <scope>NUCLEOTIDE SEQUENCE [LARGE SCALE GENOMIC DNA]</scope>
    <source>
        <strain evidence="3">CGMCC 4.5579</strain>
    </source>
</reference>
<dbReference type="AlphaFoldDB" id="A0A1I5YD77"/>
<dbReference type="Pfam" id="PF07336">
    <property type="entry name" value="ABATE"/>
    <property type="match status" value="1"/>
</dbReference>
<protein>
    <submittedName>
        <fullName evidence="2">Conserved protein containing a Zn-ribbon-like motif, possibly RNA-binding</fullName>
    </submittedName>
</protein>
<keyword evidence="3" id="KW-1185">Reference proteome</keyword>
<dbReference type="Pfam" id="PF11706">
    <property type="entry name" value="zf-CGNR"/>
    <property type="match status" value="1"/>
</dbReference>
<evidence type="ECO:0000259" key="1">
    <source>
        <dbReference type="Pfam" id="PF11706"/>
    </source>
</evidence>
<dbReference type="PANTHER" id="PTHR35525">
    <property type="entry name" value="BLL6575 PROTEIN"/>
    <property type="match status" value="1"/>
</dbReference>
<evidence type="ECO:0000313" key="2">
    <source>
        <dbReference type="EMBL" id="SFQ42142.1"/>
    </source>
</evidence>